<dbReference type="EMBL" id="FO082272">
    <property type="protein sequence ID" value="CCO66273.1"/>
    <property type="molecule type" value="Genomic_DNA"/>
</dbReference>
<dbReference type="Pfam" id="PF21982">
    <property type="entry name" value="RecX_HTH1"/>
    <property type="match status" value="1"/>
</dbReference>
<dbReference type="PANTHER" id="PTHR33602">
    <property type="entry name" value="REGULATORY PROTEIN RECX FAMILY PROTEIN"/>
    <property type="match status" value="1"/>
</dbReference>
<accession>K8F1U5</accession>
<dbReference type="STRING" id="41875.K8F1U5"/>
<feature type="compositionally biased region" description="Basic and acidic residues" evidence="5">
    <location>
        <begin position="54"/>
        <end position="73"/>
    </location>
</feature>
<dbReference type="GeneID" id="19014730"/>
<comment type="subcellular location">
    <subcellularLocation>
        <location evidence="1">Cytoplasm</location>
    </subcellularLocation>
</comment>
<dbReference type="Proteomes" id="UP000198341">
    <property type="component" value="Chromosome 7"/>
</dbReference>
<feature type="domain" description="RecX second three-helical" evidence="6">
    <location>
        <begin position="152"/>
        <end position="193"/>
    </location>
</feature>
<protein>
    <recommendedName>
        <fullName evidence="3">Regulatory protein RecX</fullName>
    </recommendedName>
</protein>
<feature type="compositionally biased region" description="Basic and acidic residues" evidence="5">
    <location>
        <begin position="316"/>
        <end position="325"/>
    </location>
</feature>
<dbReference type="eggNOG" id="KOG0017">
    <property type="taxonomic scope" value="Eukaryota"/>
</dbReference>
<name>K8F1U5_9CHLO</name>
<gene>
    <name evidence="8" type="ORF">Bathy07g02410</name>
</gene>
<evidence type="ECO:0000259" key="6">
    <source>
        <dbReference type="Pfam" id="PF02631"/>
    </source>
</evidence>
<feature type="compositionally biased region" description="Acidic residues" evidence="5">
    <location>
        <begin position="326"/>
        <end position="337"/>
    </location>
</feature>
<evidence type="ECO:0000256" key="5">
    <source>
        <dbReference type="SAM" id="MobiDB-lite"/>
    </source>
</evidence>
<dbReference type="Pfam" id="PF02631">
    <property type="entry name" value="RecX_HTH2"/>
    <property type="match status" value="1"/>
</dbReference>
<dbReference type="RefSeq" id="XP_007512185.1">
    <property type="nucleotide sequence ID" value="XM_007512123.1"/>
</dbReference>
<dbReference type="OrthoDB" id="543346at2759"/>
<keyword evidence="9" id="KW-1185">Reference proteome</keyword>
<feature type="region of interest" description="Disordered" evidence="5">
    <location>
        <begin position="316"/>
        <end position="337"/>
    </location>
</feature>
<dbReference type="InterPro" id="IPR036388">
    <property type="entry name" value="WH-like_DNA-bd_sf"/>
</dbReference>
<evidence type="ECO:0000256" key="1">
    <source>
        <dbReference type="ARBA" id="ARBA00004496"/>
    </source>
</evidence>
<keyword evidence="4" id="KW-0963">Cytoplasm</keyword>
<evidence type="ECO:0000313" key="8">
    <source>
        <dbReference type="EMBL" id="CCO66273.1"/>
    </source>
</evidence>
<dbReference type="InterPro" id="IPR003783">
    <property type="entry name" value="Regulatory_RecX"/>
</dbReference>
<feature type="domain" description="RecX first three-helical" evidence="7">
    <location>
        <begin position="105"/>
        <end position="143"/>
    </location>
</feature>
<dbReference type="GO" id="GO:0005737">
    <property type="term" value="C:cytoplasm"/>
    <property type="evidence" value="ECO:0007669"/>
    <property type="project" value="UniProtKB-SubCell"/>
</dbReference>
<dbReference type="HAMAP" id="MF_01114">
    <property type="entry name" value="RecX"/>
    <property type="match status" value="1"/>
</dbReference>
<evidence type="ECO:0000256" key="3">
    <source>
        <dbReference type="ARBA" id="ARBA00018111"/>
    </source>
</evidence>
<organism evidence="8 9">
    <name type="scientific">Bathycoccus prasinos</name>
    <dbReference type="NCBI Taxonomy" id="41875"/>
    <lineage>
        <taxon>Eukaryota</taxon>
        <taxon>Viridiplantae</taxon>
        <taxon>Chlorophyta</taxon>
        <taxon>Mamiellophyceae</taxon>
        <taxon>Mamiellales</taxon>
        <taxon>Bathycoccaceae</taxon>
        <taxon>Bathycoccus</taxon>
    </lineage>
</organism>
<dbReference type="Gene3D" id="1.10.10.10">
    <property type="entry name" value="Winged helix-like DNA-binding domain superfamily/Winged helix DNA-binding domain"/>
    <property type="match status" value="2"/>
</dbReference>
<dbReference type="GO" id="GO:0006282">
    <property type="term" value="P:regulation of DNA repair"/>
    <property type="evidence" value="ECO:0007669"/>
    <property type="project" value="InterPro"/>
</dbReference>
<dbReference type="InterPro" id="IPR053924">
    <property type="entry name" value="RecX_HTH_2nd"/>
</dbReference>
<evidence type="ECO:0000256" key="2">
    <source>
        <dbReference type="ARBA" id="ARBA00009695"/>
    </source>
</evidence>
<dbReference type="PANTHER" id="PTHR33602:SF1">
    <property type="entry name" value="REGULATORY PROTEIN RECX FAMILY PROTEIN"/>
    <property type="match status" value="1"/>
</dbReference>
<evidence type="ECO:0000259" key="7">
    <source>
        <dbReference type="Pfam" id="PF21982"/>
    </source>
</evidence>
<sequence>MLFAFRPLPRFGRLLNLLATKSKRNRCIYHRRQNRGLVVAGVGEVVGEENPSSSRDKNKREKRTRKDALHSALREISNSSSNDDGSSREQKQPDGRFRETAIDKAKSQALRFLAAKPRTKKELELKLVEDKGYEVEDAREALEEIERLGLHSDKLYSEQWARMKWRQSRWNKWKVASELKRRGVDENDVEDGLWKVYADWERSLREELLNACRDYEDACSGVYDDGTTNNNSELLRFTHESDVSVSGAEGEDESAVVGKRASELFASARKQWVSGASARYLKDDSEAKTRRLFAWLQRRGFDHNVARIVAETLKEEDQRERWRREEEEEKEEESVGE</sequence>
<dbReference type="InterPro" id="IPR053926">
    <property type="entry name" value="RecX_HTH_1st"/>
</dbReference>
<proteinExistence type="inferred from homology"/>
<comment type="similarity">
    <text evidence="2">Belongs to the RecX family.</text>
</comment>
<dbReference type="KEGG" id="bpg:Bathy07g02410"/>
<feature type="compositionally biased region" description="Basic and acidic residues" evidence="5">
    <location>
        <begin position="85"/>
        <end position="98"/>
    </location>
</feature>
<reference evidence="8 9" key="1">
    <citation type="submission" date="2011-10" db="EMBL/GenBank/DDBJ databases">
        <authorList>
            <person name="Genoscope - CEA"/>
        </authorList>
    </citation>
    <scope>NUCLEOTIDE SEQUENCE [LARGE SCALE GENOMIC DNA]</scope>
    <source>
        <strain evidence="8 9">RCC 1105</strain>
    </source>
</reference>
<dbReference type="AlphaFoldDB" id="K8F1U5"/>
<feature type="region of interest" description="Disordered" evidence="5">
    <location>
        <begin position="47"/>
        <end position="98"/>
    </location>
</feature>
<evidence type="ECO:0000313" key="9">
    <source>
        <dbReference type="Proteomes" id="UP000198341"/>
    </source>
</evidence>
<evidence type="ECO:0000256" key="4">
    <source>
        <dbReference type="ARBA" id="ARBA00022490"/>
    </source>
</evidence>